<dbReference type="GO" id="GO:0004662">
    <property type="term" value="F:CAAX-protein geranylgeranyltransferase activity"/>
    <property type="evidence" value="ECO:0007669"/>
    <property type="project" value="UniProtKB-EC"/>
</dbReference>
<feature type="region of interest" description="Disordered" evidence="13">
    <location>
        <begin position="262"/>
        <end position="317"/>
    </location>
</feature>
<dbReference type="EMBL" id="PDNB01000136">
    <property type="protein sequence ID" value="PGH04421.1"/>
    <property type="molecule type" value="Genomic_DNA"/>
</dbReference>
<name>A0A2B7X6N4_9EURO</name>
<keyword evidence="16" id="KW-1185">Reference proteome</keyword>
<evidence type="ECO:0000259" key="14">
    <source>
        <dbReference type="Pfam" id="PF00432"/>
    </source>
</evidence>
<dbReference type="EC" id="2.5.1.59" evidence="4"/>
<evidence type="ECO:0000256" key="11">
    <source>
        <dbReference type="ARBA" id="ARBA00022842"/>
    </source>
</evidence>
<evidence type="ECO:0000256" key="1">
    <source>
        <dbReference type="ARBA" id="ARBA00001946"/>
    </source>
</evidence>
<evidence type="ECO:0000256" key="5">
    <source>
        <dbReference type="ARBA" id="ARBA00020603"/>
    </source>
</evidence>
<proteinExistence type="inferred from homology"/>
<evidence type="ECO:0000313" key="16">
    <source>
        <dbReference type="Proteomes" id="UP000223968"/>
    </source>
</evidence>
<evidence type="ECO:0000256" key="6">
    <source>
        <dbReference type="ARBA" id="ARBA00022602"/>
    </source>
</evidence>
<evidence type="ECO:0000256" key="10">
    <source>
        <dbReference type="ARBA" id="ARBA00022833"/>
    </source>
</evidence>
<evidence type="ECO:0000256" key="7">
    <source>
        <dbReference type="ARBA" id="ARBA00022679"/>
    </source>
</evidence>
<keyword evidence="11" id="KW-0460">Magnesium</keyword>
<sequence>MTEAGALRKDHQIKYFLRCLKTFLPHQYTSNDSSRMTLAFFTVAGLDLLDALDGNLSPAERNGYIDWVYHCQVPSGGFRGFSGTIFGESKRNSENACWDAANVPATFFALMTLIVLGDDLRRVKRKECLSWLHKMQRPDGSFGEVLGTEGKIEGSNDLRFCCCAAGVRYVLRGKDAEYLRDVEDIDVDRLVSHVRLCQSYDGGFSVSPMTESHAGLTYCALASLSFVGCIQDTNTSPGLVAVPKQIHFEELTRWLAWRQTTELDEPEEDEGKTGDGNHPETQIVSKPDQPEDPRSTRSVDEKISSLPDISTTSQRPSEDFRWAGFNGRLNKIADTCYSFWVTGTLGILDQLHVINAEANRRYLLEKTQHLIGGFGKCVGEPPDLLHSYLGLASLALFDEAGIASVDPTFCTSKRARHHLETLPWWTGEESKS</sequence>
<dbReference type="GO" id="GO:0005953">
    <property type="term" value="C:CAAX-protein geranylgeranyltransferase complex"/>
    <property type="evidence" value="ECO:0007669"/>
    <property type="project" value="InterPro"/>
</dbReference>
<feature type="compositionally biased region" description="Basic and acidic residues" evidence="13">
    <location>
        <begin position="288"/>
        <end position="303"/>
    </location>
</feature>
<evidence type="ECO:0000256" key="8">
    <source>
        <dbReference type="ARBA" id="ARBA00022723"/>
    </source>
</evidence>
<keyword evidence="8" id="KW-0479">Metal-binding</keyword>
<dbReference type="SUPFAM" id="SSF48239">
    <property type="entry name" value="Terpenoid cyclases/Protein prenyltransferases"/>
    <property type="match status" value="1"/>
</dbReference>
<dbReference type="Gene3D" id="1.50.10.20">
    <property type="match status" value="1"/>
</dbReference>
<accession>A0A2B7X6N4</accession>
<evidence type="ECO:0000256" key="13">
    <source>
        <dbReference type="SAM" id="MobiDB-lite"/>
    </source>
</evidence>
<evidence type="ECO:0000256" key="12">
    <source>
        <dbReference type="ARBA" id="ARBA00031713"/>
    </source>
</evidence>
<keyword evidence="6" id="KW-0637">Prenyltransferase</keyword>
<keyword evidence="10" id="KW-0862">Zinc</keyword>
<evidence type="ECO:0000313" key="15">
    <source>
        <dbReference type="EMBL" id="PGH04421.1"/>
    </source>
</evidence>
<protein>
    <recommendedName>
        <fullName evidence="5">Geranylgeranyl transferase type-1 subunit beta</fullName>
        <ecNumber evidence="4">2.5.1.59</ecNumber>
    </recommendedName>
    <alternativeName>
        <fullName evidence="12">Geranylgeranyl transferase type I subunit beta</fullName>
    </alternativeName>
</protein>
<dbReference type="InterPro" id="IPR001330">
    <property type="entry name" value="Prenyltrans"/>
</dbReference>
<dbReference type="PANTHER" id="PTHR11774:SF4">
    <property type="entry name" value="GERANYLGERANYL TRANSFERASE TYPE-1 SUBUNIT BETA"/>
    <property type="match status" value="1"/>
</dbReference>
<comment type="cofactor">
    <cofactor evidence="2">
        <name>Zn(2+)</name>
        <dbReference type="ChEBI" id="CHEBI:29105"/>
    </cofactor>
</comment>
<comment type="cofactor">
    <cofactor evidence="1">
        <name>Mg(2+)</name>
        <dbReference type="ChEBI" id="CHEBI:18420"/>
    </cofactor>
</comment>
<dbReference type="STRING" id="1447875.A0A2B7X6N4"/>
<keyword evidence="7" id="KW-0808">Transferase</keyword>
<evidence type="ECO:0000256" key="4">
    <source>
        <dbReference type="ARBA" id="ARBA00012700"/>
    </source>
</evidence>
<gene>
    <name evidence="15" type="ORF">AJ79_07077</name>
</gene>
<dbReference type="AlphaFoldDB" id="A0A2B7X6N4"/>
<organism evidence="15 16">
    <name type="scientific">Helicocarpus griseus UAMH5409</name>
    <dbReference type="NCBI Taxonomy" id="1447875"/>
    <lineage>
        <taxon>Eukaryota</taxon>
        <taxon>Fungi</taxon>
        <taxon>Dikarya</taxon>
        <taxon>Ascomycota</taxon>
        <taxon>Pezizomycotina</taxon>
        <taxon>Eurotiomycetes</taxon>
        <taxon>Eurotiomycetidae</taxon>
        <taxon>Onygenales</taxon>
        <taxon>Ajellomycetaceae</taxon>
        <taxon>Helicocarpus</taxon>
    </lineage>
</organism>
<comment type="caution">
    <text evidence="15">The sequence shown here is derived from an EMBL/GenBank/DDBJ whole genome shotgun (WGS) entry which is preliminary data.</text>
</comment>
<dbReference type="InterPro" id="IPR045089">
    <property type="entry name" value="PGGT1B-like"/>
</dbReference>
<dbReference type="InterPro" id="IPR008930">
    <property type="entry name" value="Terpenoid_cyclase/PrenylTrfase"/>
</dbReference>
<keyword evidence="9" id="KW-0677">Repeat</keyword>
<comment type="similarity">
    <text evidence="3">Belongs to the protein prenyltransferase subunit beta family.</text>
</comment>
<dbReference type="Proteomes" id="UP000223968">
    <property type="component" value="Unassembled WGS sequence"/>
</dbReference>
<dbReference type="OrthoDB" id="24893at2759"/>
<reference evidence="15 16" key="1">
    <citation type="submission" date="2017-10" db="EMBL/GenBank/DDBJ databases">
        <title>Comparative genomics in systemic dimorphic fungi from Ajellomycetaceae.</title>
        <authorList>
            <person name="Munoz J.F."/>
            <person name="Mcewen J.G."/>
            <person name="Clay O.K."/>
            <person name="Cuomo C.A."/>
        </authorList>
    </citation>
    <scope>NUCLEOTIDE SEQUENCE [LARGE SCALE GENOMIC DNA]</scope>
    <source>
        <strain evidence="15 16">UAMH5409</strain>
    </source>
</reference>
<dbReference type="CDD" id="cd02895">
    <property type="entry name" value="GGTase-I"/>
    <property type="match status" value="1"/>
</dbReference>
<feature type="domain" description="Prenyltransferase alpha-alpha toroid" evidence="14">
    <location>
        <begin position="7"/>
        <end position="410"/>
    </location>
</feature>
<dbReference type="Pfam" id="PF00432">
    <property type="entry name" value="Prenyltrans"/>
    <property type="match status" value="1"/>
</dbReference>
<evidence type="ECO:0000256" key="2">
    <source>
        <dbReference type="ARBA" id="ARBA00001947"/>
    </source>
</evidence>
<dbReference type="PANTHER" id="PTHR11774">
    <property type="entry name" value="GERANYLGERANYL TRANSFERASE TYPE BETA SUBUNIT"/>
    <property type="match status" value="1"/>
</dbReference>
<dbReference type="GO" id="GO:0046872">
    <property type="term" value="F:metal ion binding"/>
    <property type="evidence" value="ECO:0007669"/>
    <property type="project" value="UniProtKB-KW"/>
</dbReference>
<dbReference type="InterPro" id="IPR041960">
    <property type="entry name" value="GGTase_I_beta"/>
</dbReference>
<evidence type="ECO:0000256" key="3">
    <source>
        <dbReference type="ARBA" id="ARBA00010497"/>
    </source>
</evidence>
<evidence type="ECO:0000256" key="9">
    <source>
        <dbReference type="ARBA" id="ARBA00022737"/>
    </source>
</evidence>